<evidence type="ECO:0000256" key="1">
    <source>
        <dbReference type="SAM" id="MobiDB-lite"/>
    </source>
</evidence>
<dbReference type="eggNOG" id="ENOG502T5ZZ">
    <property type="taxonomic scope" value="Eukaryota"/>
</dbReference>
<reference evidence="2" key="2">
    <citation type="submission" date="2010-07" db="EMBL/GenBank/DDBJ databases">
        <authorList>
            <consortium name="The Broad Institute Genome Sequencing Platform"/>
            <consortium name="Broad Institute Genome Sequencing Center for Infectious Disease"/>
            <person name="Ma L.-J."/>
            <person name="Dead R."/>
            <person name="Young S."/>
            <person name="Zeng Q."/>
            <person name="Koehrsen M."/>
            <person name="Alvarado L."/>
            <person name="Berlin A."/>
            <person name="Chapman S.B."/>
            <person name="Chen Z."/>
            <person name="Freedman E."/>
            <person name="Gellesch M."/>
            <person name="Goldberg J."/>
            <person name="Griggs A."/>
            <person name="Gujja S."/>
            <person name="Heilman E.R."/>
            <person name="Heiman D."/>
            <person name="Hepburn T."/>
            <person name="Howarth C."/>
            <person name="Jen D."/>
            <person name="Larson L."/>
            <person name="Mehta T."/>
            <person name="Neiman D."/>
            <person name="Pearson M."/>
            <person name="Roberts A."/>
            <person name="Saif S."/>
            <person name="Shea T."/>
            <person name="Shenoy N."/>
            <person name="Sisk P."/>
            <person name="Stolte C."/>
            <person name="Sykes S."/>
            <person name="Walk T."/>
            <person name="White J."/>
            <person name="Yandava C."/>
            <person name="Haas B."/>
            <person name="Nusbaum C."/>
            <person name="Birren B."/>
        </authorList>
    </citation>
    <scope>NUCLEOTIDE SEQUENCE</scope>
    <source>
        <strain evidence="2">R3-111a-1</strain>
    </source>
</reference>
<feature type="region of interest" description="Disordered" evidence="1">
    <location>
        <begin position="1"/>
        <end position="36"/>
    </location>
</feature>
<reference evidence="4" key="1">
    <citation type="submission" date="2010-07" db="EMBL/GenBank/DDBJ databases">
        <title>The genome sequence of Gaeumannomyces graminis var. tritici strain R3-111a-1.</title>
        <authorList>
            <consortium name="The Broad Institute Genome Sequencing Platform"/>
            <person name="Ma L.-J."/>
            <person name="Dead R."/>
            <person name="Young S."/>
            <person name="Zeng Q."/>
            <person name="Koehrsen M."/>
            <person name="Alvarado L."/>
            <person name="Berlin A."/>
            <person name="Chapman S.B."/>
            <person name="Chen Z."/>
            <person name="Freedman E."/>
            <person name="Gellesch M."/>
            <person name="Goldberg J."/>
            <person name="Griggs A."/>
            <person name="Gujja S."/>
            <person name="Heilman E.R."/>
            <person name="Heiman D."/>
            <person name="Hepburn T."/>
            <person name="Howarth C."/>
            <person name="Jen D."/>
            <person name="Larson L."/>
            <person name="Mehta T."/>
            <person name="Neiman D."/>
            <person name="Pearson M."/>
            <person name="Roberts A."/>
            <person name="Saif S."/>
            <person name="Shea T."/>
            <person name="Shenoy N."/>
            <person name="Sisk P."/>
            <person name="Stolte C."/>
            <person name="Sykes S."/>
            <person name="Walk T."/>
            <person name="White J."/>
            <person name="Yandava C."/>
            <person name="Haas B."/>
            <person name="Nusbaum C."/>
            <person name="Birren B."/>
        </authorList>
    </citation>
    <scope>NUCLEOTIDE SEQUENCE [LARGE SCALE GENOMIC DNA]</scope>
    <source>
        <strain evidence="4">R3-111a-1</strain>
    </source>
</reference>
<sequence>MARQPNQPACEGPPHASHDGDLYANGDDDDDDDDEKVNAKADRIIRQELHPDAYHEIDQELELDSRAERLLIHVWHLMVLLQHDRSLAWEQEYQIRDLAQEVQRLRSALRDSISVSDRVDPPLKPRTALEVVYEGRVKAAESHVADLLTKNWELKWRCRDLREHTKWLEMQLREDVSPGDVNWPSLEPKTALESSLEKKILELEEKMHNPKGRGRSSSV</sequence>
<dbReference type="VEuPathDB" id="FungiDB:GGTG_11884"/>
<name>J3PEF3_GAET3</name>
<accession>J3PEF3</accession>
<keyword evidence="4" id="KW-1185">Reference proteome</keyword>
<reference evidence="3" key="4">
    <citation type="journal article" date="2015" name="G3 (Bethesda)">
        <title>Genome sequences of three phytopathogenic species of the Magnaporthaceae family of fungi.</title>
        <authorList>
            <person name="Okagaki L.H."/>
            <person name="Nunes C.C."/>
            <person name="Sailsbery J."/>
            <person name="Clay B."/>
            <person name="Brown D."/>
            <person name="John T."/>
            <person name="Oh Y."/>
            <person name="Young N."/>
            <person name="Fitzgerald M."/>
            <person name="Haas B.J."/>
            <person name="Zeng Q."/>
            <person name="Young S."/>
            <person name="Adiconis X."/>
            <person name="Fan L."/>
            <person name="Levin J.Z."/>
            <person name="Mitchell T.K."/>
            <person name="Okubara P.A."/>
            <person name="Farman M.L."/>
            <person name="Kohn L.M."/>
            <person name="Birren B."/>
            <person name="Ma L.-J."/>
            <person name="Dean R.A."/>
        </authorList>
    </citation>
    <scope>NUCLEOTIDE SEQUENCE</scope>
    <source>
        <strain evidence="3">R3-111a-1</strain>
    </source>
</reference>
<reference evidence="3" key="5">
    <citation type="submission" date="2018-04" db="UniProtKB">
        <authorList>
            <consortium name="EnsemblFungi"/>
        </authorList>
    </citation>
    <scope>IDENTIFICATION</scope>
    <source>
        <strain evidence="3">R3-111a-1</strain>
    </source>
</reference>
<gene>
    <name evidence="3" type="primary">20352342</name>
    <name evidence="2" type="ORF">GGTG_11884</name>
</gene>
<evidence type="ECO:0000313" key="2">
    <source>
        <dbReference type="EMBL" id="EJT70861.1"/>
    </source>
</evidence>
<dbReference type="GeneID" id="20352342"/>
<proteinExistence type="predicted"/>
<dbReference type="AlphaFoldDB" id="J3PEF3"/>
<evidence type="ECO:0000313" key="4">
    <source>
        <dbReference type="Proteomes" id="UP000006039"/>
    </source>
</evidence>
<dbReference type="EnsemblFungi" id="EJT70861">
    <property type="protein sequence ID" value="EJT70861"/>
    <property type="gene ID" value="GGTG_11884"/>
</dbReference>
<dbReference type="OrthoDB" id="4645737at2759"/>
<organism evidence="2">
    <name type="scientific">Gaeumannomyces tritici (strain R3-111a-1)</name>
    <name type="common">Wheat and barley take-all root rot fungus</name>
    <name type="synonym">Gaeumannomyces graminis var. tritici</name>
    <dbReference type="NCBI Taxonomy" id="644352"/>
    <lineage>
        <taxon>Eukaryota</taxon>
        <taxon>Fungi</taxon>
        <taxon>Dikarya</taxon>
        <taxon>Ascomycota</taxon>
        <taxon>Pezizomycotina</taxon>
        <taxon>Sordariomycetes</taxon>
        <taxon>Sordariomycetidae</taxon>
        <taxon>Magnaporthales</taxon>
        <taxon>Magnaporthaceae</taxon>
        <taxon>Gaeumannomyces</taxon>
    </lineage>
</organism>
<dbReference type="RefSeq" id="XP_009228039.1">
    <property type="nucleotide sequence ID" value="XM_009229775.1"/>
</dbReference>
<dbReference type="Proteomes" id="UP000006039">
    <property type="component" value="Unassembled WGS sequence"/>
</dbReference>
<evidence type="ECO:0000313" key="3">
    <source>
        <dbReference type="EnsemblFungi" id="EJT70861"/>
    </source>
</evidence>
<feature type="compositionally biased region" description="Acidic residues" evidence="1">
    <location>
        <begin position="26"/>
        <end position="35"/>
    </location>
</feature>
<protein>
    <submittedName>
        <fullName evidence="2 3">Uncharacterized protein</fullName>
    </submittedName>
</protein>
<reference evidence="2" key="3">
    <citation type="submission" date="2010-09" db="EMBL/GenBank/DDBJ databases">
        <title>Annotation of Gaeumannomyces graminis var. tritici R3-111a-1.</title>
        <authorList>
            <consortium name="The Broad Institute Genome Sequencing Platform"/>
            <person name="Ma L.-J."/>
            <person name="Dead R."/>
            <person name="Young S.K."/>
            <person name="Zeng Q."/>
            <person name="Gargeya S."/>
            <person name="Fitzgerald M."/>
            <person name="Haas B."/>
            <person name="Abouelleil A."/>
            <person name="Alvarado L."/>
            <person name="Arachchi H.M."/>
            <person name="Berlin A."/>
            <person name="Brown A."/>
            <person name="Chapman S.B."/>
            <person name="Chen Z."/>
            <person name="Dunbar C."/>
            <person name="Freedman E."/>
            <person name="Gearin G."/>
            <person name="Gellesch M."/>
            <person name="Goldberg J."/>
            <person name="Griggs A."/>
            <person name="Gujja S."/>
            <person name="Heiman D."/>
            <person name="Howarth C."/>
            <person name="Larson L."/>
            <person name="Lui A."/>
            <person name="MacDonald P.J.P."/>
            <person name="Mehta T."/>
            <person name="Montmayeur A."/>
            <person name="Murphy C."/>
            <person name="Neiman D."/>
            <person name="Pearson M."/>
            <person name="Priest M."/>
            <person name="Roberts A."/>
            <person name="Saif S."/>
            <person name="Shea T."/>
            <person name="Shenoy N."/>
            <person name="Sisk P."/>
            <person name="Stolte C."/>
            <person name="Sykes S."/>
            <person name="Yandava C."/>
            <person name="Wortman J."/>
            <person name="Nusbaum C."/>
            <person name="Birren B."/>
        </authorList>
    </citation>
    <scope>NUCLEOTIDE SEQUENCE</scope>
    <source>
        <strain evidence="2">R3-111a-1</strain>
    </source>
</reference>
<dbReference type="EMBL" id="GL385401">
    <property type="protein sequence ID" value="EJT70861.1"/>
    <property type="molecule type" value="Genomic_DNA"/>
</dbReference>
<dbReference type="HOGENOM" id="CLU_1261592_0_0_1"/>